<dbReference type="SFLD" id="SFLDS00003">
    <property type="entry name" value="Haloacid_Dehalogenase"/>
    <property type="match status" value="1"/>
</dbReference>
<dbReference type="InterPro" id="IPR036412">
    <property type="entry name" value="HAD-like_sf"/>
</dbReference>
<dbReference type="OrthoDB" id="193379at2"/>
<gene>
    <name evidence="4" type="ORF">IMCC3088_1801</name>
</gene>
<organism evidence="4 5">
    <name type="scientific">Aequoribacter fuscus</name>
    <dbReference type="NCBI Taxonomy" id="2518989"/>
    <lineage>
        <taxon>Bacteria</taxon>
        <taxon>Pseudomonadati</taxon>
        <taxon>Pseudomonadota</taxon>
        <taxon>Gammaproteobacteria</taxon>
        <taxon>Cellvibrionales</taxon>
        <taxon>Halieaceae</taxon>
        <taxon>Aequoribacter</taxon>
    </lineage>
</organism>
<dbReference type="RefSeq" id="WP_009576034.1">
    <property type="nucleotide sequence ID" value="NZ_AEIG01000055.1"/>
</dbReference>
<reference evidence="4 5" key="1">
    <citation type="journal article" date="2011" name="J. Bacteriol.">
        <title>Genome sequence of strain IMCC3088, a proteorhodopsin-containing marine bacterium belonging to the OM60/NOR5 clade.</title>
        <authorList>
            <person name="Jang Y."/>
            <person name="Oh H.M."/>
            <person name="Kang I."/>
            <person name="Lee K."/>
            <person name="Yang S.J."/>
            <person name="Cho J.C."/>
        </authorList>
    </citation>
    <scope>NUCLEOTIDE SEQUENCE [LARGE SCALE GENOMIC DNA]</scope>
    <source>
        <strain evidence="4 5">IMCC3088</strain>
    </source>
</reference>
<keyword evidence="2" id="KW-0378">Hydrolase</keyword>
<proteinExistence type="predicted"/>
<dbReference type="Pfam" id="PF08282">
    <property type="entry name" value="Hydrolase_3"/>
    <property type="match status" value="2"/>
</dbReference>
<dbReference type="eggNOG" id="COG3769">
    <property type="taxonomic scope" value="Bacteria"/>
</dbReference>
<dbReference type="NCBIfam" id="TIGR01484">
    <property type="entry name" value="HAD-SF-IIB"/>
    <property type="match status" value="1"/>
</dbReference>
<dbReference type="Gene3D" id="3.40.50.1000">
    <property type="entry name" value="HAD superfamily/HAD-like"/>
    <property type="match status" value="1"/>
</dbReference>
<protein>
    <submittedName>
        <fullName evidence="4">Putative mannosyl-3-phosphoglycerate phosphatase</fullName>
    </submittedName>
</protein>
<dbReference type="InterPro" id="IPR006381">
    <property type="entry name" value="HAD-SF-IIB-MPGP"/>
</dbReference>
<dbReference type="PANTHER" id="PTHR10000">
    <property type="entry name" value="PHOSPHOSERINE PHOSPHATASE"/>
    <property type="match status" value="1"/>
</dbReference>
<comment type="caution">
    <text evidence="4">The sequence shown here is derived from an EMBL/GenBank/DDBJ whole genome shotgun (WGS) entry which is preliminary data.</text>
</comment>
<dbReference type="SFLD" id="SFLDG01142">
    <property type="entry name" value="C2.B.2:_Mannosyl-3-phosphoglyc"/>
    <property type="match status" value="1"/>
</dbReference>
<dbReference type="PANTHER" id="PTHR10000:SF8">
    <property type="entry name" value="HAD SUPERFAMILY HYDROLASE-LIKE, TYPE 3"/>
    <property type="match status" value="1"/>
</dbReference>
<keyword evidence="3" id="KW-0460">Magnesium</keyword>
<dbReference type="GO" id="GO:0005829">
    <property type="term" value="C:cytosol"/>
    <property type="evidence" value="ECO:0007669"/>
    <property type="project" value="TreeGrafter"/>
</dbReference>
<evidence type="ECO:0000256" key="2">
    <source>
        <dbReference type="ARBA" id="ARBA00022801"/>
    </source>
</evidence>
<dbReference type="Gene3D" id="3.30.980.20">
    <property type="entry name" value="Putative mannosyl-3-phosphoglycerate phosphatase, domain 2"/>
    <property type="match status" value="1"/>
</dbReference>
<dbReference type="AlphaFoldDB" id="F3L2M7"/>
<dbReference type="Proteomes" id="UP000005615">
    <property type="component" value="Unassembled WGS sequence"/>
</dbReference>
<dbReference type="SFLD" id="SFLDG01140">
    <property type="entry name" value="C2.B:_Phosphomannomutase_and_P"/>
    <property type="match status" value="1"/>
</dbReference>
<keyword evidence="1" id="KW-0479">Metal-binding</keyword>
<evidence type="ECO:0000256" key="1">
    <source>
        <dbReference type="ARBA" id="ARBA00022723"/>
    </source>
</evidence>
<dbReference type="GO" id="GO:0051479">
    <property type="term" value="P:mannosylglycerate biosynthetic process"/>
    <property type="evidence" value="ECO:0007669"/>
    <property type="project" value="InterPro"/>
</dbReference>
<evidence type="ECO:0000313" key="4">
    <source>
        <dbReference type="EMBL" id="EGG29345.1"/>
    </source>
</evidence>
<dbReference type="GO" id="GO:0000287">
    <property type="term" value="F:magnesium ion binding"/>
    <property type="evidence" value="ECO:0007669"/>
    <property type="project" value="TreeGrafter"/>
</dbReference>
<accession>F3L2M7</accession>
<dbReference type="InterPro" id="IPR023214">
    <property type="entry name" value="HAD_sf"/>
</dbReference>
<dbReference type="NCBIfam" id="TIGR01486">
    <property type="entry name" value="HAD-SF-IIB-MPGP"/>
    <property type="match status" value="1"/>
</dbReference>
<keyword evidence="5" id="KW-1185">Reference proteome</keyword>
<dbReference type="STRING" id="2518989.IMCC3088_1801"/>
<sequence>MSVNLMVVTDLDGTLLDHYSYDFKPAMSVVSSLKRSGIPLVFNSSKTHAEMRYLQDQMGLLDPMICENGSAIYLPKDRFRTAQSAWEDHGDFWRISLAKPREHWLRILAEYPDQGSILSFSTMGIQGVMNTTGLDWAGSERASQREYTEPLMPPANNEIKQDLITYLNGKGALVQQGGRFITVGDSVDKGRAMETLACFWRQEYGLPVRTLALGDGLNDVAMLEKANRSVWIRSPVNPIPDLVKQKDWHITQECGPKAWAAATQMWLEQHSHLVNSNKVKEHYG</sequence>
<name>F3L2M7_9GAMM</name>
<evidence type="ECO:0000313" key="5">
    <source>
        <dbReference type="Proteomes" id="UP000005615"/>
    </source>
</evidence>
<dbReference type="SUPFAM" id="SSF56784">
    <property type="entry name" value="HAD-like"/>
    <property type="match status" value="1"/>
</dbReference>
<dbReference type="EMBL" id="AEIG01000055">
    <property type="protein sequence ID" value="EGG29345.1"/>
    <property type="molecule type" value="Genomic_DNA"/>
</dbReference>
<dbReference type="InterPro" id="IPR006379">
    <property type="entry name" value="HAD-SF_hydro_IIB"/>
</dbReference>
<evidence type="ECO:0000256" key="3">
    <source>
        <dbReference type="ARBA" id="ARBA00022842"/>
    </source>
</evidence>
<dbReference type="GO" id="GO:0050531">
    <property type="term" value="F:mannosyl-3-phosphoglycerate phosphatase activity"/>
    <property type="evidence" value="ECO:0007669"/>
    <property type="project" value="InterPro"/>
</dbReference>